<dbReference type="Pfam" id="PF22537">
    <property type="entry name" value="WbmS-like"/>
    <property type="match status" value="1"/>
</dbReference>
<dbReference type="Proteomes" id="UP000095552">
    <property type="component" value="Unassembled WGS sequence"/>
</dbReference>
<dbReference type="SUPFAM" id="SSF88713">
    <property type="entry name" value="Glycoside hydrolase/deacetylase"/>
    <property type="match status" value="1"/>
</dbReference>
<name>A0A1E5T1H9_9BACT</name>
<evidence type="ECO:0008006" key="3">
    <source>
        <dbReference type="Google" id="ProtNLM"/>
    </source>
</evidence>
<dbReference type="InterPro" id="IPR011330">
    <property type="entry name" value="Glyco_hydro/deAcase_b/a-brl"/>
</dbReference>
<dbReference type="RefSeq" id="WP_069836723.1">
    <property type="nucleotide sequence ID" value="NZ_MDGQ01000005.1"/>
</dbReference>
<evidence type="ECO:0000313" key="2">
    <source>
        <dbReference type="Proteomes" id="UP000095552"/>
    </source>
</evidence>
<dbReference type="OrthoDB" id="9805877at2"/>
<reference evidence="1 2" key="1">
    <citation type="submission" date="2016-08" db="EMBL/GenBank/DDBJ databases">
        <title>Draft genome of Fabibacter sp. strain SK-8.</title>
        <authorList>
            <person name="Wong S.-K."/>
            <person name="Hamasaki K."/>
            <person name="Yoshizawa S."/>
        </authorList>
    </citation>
    <scope>NUCLEOTIDE SEQUENCE [LARGE SCALE GENOMIC DNA]</scope>
    <source>
        <strain evidence="1 2">SK-8</strain>
    </source>
</reference>
<dbReference type="Gene3D" id="3.20.20.370">
    <property type="entry name" value="Glycoside hydrolase/deacetylase"/>
    <property type="match status" value="1"/>
</dbReference>
<protein>
    <recommendedName>
        <fullName evidence="3">NodB homology domain-containing protein</fullName>
    </recommendedName>
</protein>
<dbReference type="InterPro" id="IPR054492">
    <property type="entry name" value="WbmS-like"/>
</dbReference>
<organism evidence="1 2">
    <name type="scientific">Roseivirga misakiensis</name>
    <dbReference type="NCBI Taxonomy" id="1563681"/>
    <lineage>
        <taxon>Bacteria</taxon>
        <taxon>Pseudomonadati</taxon>
        <taxon>Bacteroidota</taxon>
        <taxon>Cytophagia</taxon>
        <taxon>Cytophagales</taxon>
        <taxon>Roseivirgaceae</taxon>
        <taxon>Roseivirga</taxon>
    </lineage>
</organism>
<dbReference type="GO" id="GO:0005975">
    <property type="term" value="P:carbohydrate metabolic process"/>
    <property type="evidence" value="ECO:0007669"/>
    <property type="project" value="InterPro"/>
</dbReference>
<evidence type="ECO:0000313" key="1">
    <source>
        <dbReference type="EMBL" id="OEK05219.1"/>
    </source>
</evidence>
<sequence>MNFIHFKDIDLSQPISWRSKALLSFDIDWAIDEVVHELIDLLDERKVKATFFITHKSETVDRIRSLDHLEVGIHPNFNPLIGQEPTADSARISLERLLNLAPEACVLRSHGMTHSGRWLPLYKELGIKFLSQYYMGGVSTIQPFAHINGLVEAPVFFADDGYAFFKEEGRSFNTAQLFRSDYKYLRVFNFHPIHIKLNTPTLSHYNNARSDFKDMDALNKRQYEGYGVRNIFTRLINSYDR</sequence>
<proteinExistence type="predicted"/>
<dbReference type="AlphaFoldDB" id="A0A1E5T1H9"/>
<gene>
    <name evidence="1" type="ORF">BFP71_17605</name>
</gene>
<dbReference type="STRING" id="1563681.BFP71_17605"/>
<keyword evidence="2" id="KW-1185">Reference proteome</keyword>
<comment type="caution">
    <text evidence="1">The sequence shown here is derived from an EMBL/GenBank/DDBJ whole genome shotgun (WGS) entry which is preliminary data.</text>
</comment>
<dbReference type="EMBL" id="MDGQ01000005">
    <property type="protein sequence ID" value="OEK05219.1"/>
    <property type="molecule type" value="Genomic_DNA"/>
</dbReference>
<accession>A0A1E5T1H9</accession>